<evidence type="ECO:0000256" key="1">
    <source>
        <dbReference type="SAM" id="MobiDB-lite"/>
    </source>
</evidence>
<accession>A0AAV1JYA3</accession>
<protein>
    <submittedName>
        <fullName evidence="2">Uncharacterized protein</fullName>
    </submittedName>
</protein>
<organism evidence="2 3">
    <name type="scientific">Leptosia nina</name>
    <dbReference type="NCBI Taxonomy" id="320188"/>
    <lineage>
        <taxon>Eukaryota</taxon>
        <taxon>Metazoa</taxon>
        <taxon>Ecdysozoa</taxon>
        <taxon>Arthropoda</taxon>
        <taxon>Hexapoda</taxon>
        <taxon>Insecta</taxon>
        <taxon>Pterygota</taxon>
        <taxon>Neoptera</taxon>
        <taxon>Endopterygota</taxon>
        <taxon>Lepidoptera</taxon>
        <taxon>Glossata</taxon>
        <taxon>Ditrysia</taxon>
        <taxon>Papilionoidea</taxon>
        <taxon>Pieridae</taxon>
        <taxon>Pierinae</taxon>
        <taxon>Leptosia</taxon>
    </lineage>
</organism>
<name>A0AAV1JYA3_9NEOP</name>
<evidence type="ECO:0000313" key="2">
    <source>
        <dbReference type="EMBL" id="CAK1553398.1"/>
    </source>
</evidence>
<evidence type="ECO:0000313" key="3">
    <source>
        <dbReference type="Proteomes" id="UP001497472"/>
    </source>
</evidence>
<dbReference type="AlphaFoldDB" id="A0AAV1JYA3"/>
<dbReference type="PANTHER" id="PTHR47510">
    <property type="entry name" value="REVERSE TRANSCRIPTASE DOMAIN-CONTAINING PROTEIN"/>
    <property type="match status" value="1"/>
</dbReference>
<dbReference type="PANTHER" id="PTHR47510:SF3">
    <property type="entry name" value="ENDO_EXONUCLEASE_PHOSPHATASE DOMAIN-CONTAINING PROTEIN"/>
    <property type="match status" value="1"/>
</dbReference>
<reference evidence="2 3" key="1">
    <citation type="submission" date="2023-11" db="EMBL/GenBank/DDBJ databases">
        <authorList>
            <person name="Okamura Y."/>
        </authorList>
    </citation>
    <scope>NUCLEOTIDE SEQUENCE [LARGE SCALE GENOMIC DNA]</scope>
</reference>
<comment type="caution">
    <text evidence="2">The sequence shown here is derived from an EMBL/GenBank/DDBJ whole genome shotgun (WGS) entry which is preliminary data.</text>
</comment>
<feature type="compositionally biased region" description="Low complexity" evidence="1">
    <location>
        <begin position="11"/>
        <end position="23"/>
    </location>
</feature>
<feature type="region of interest" description="Disordered" evidence="1">
    <location>
        <begin position="1"/>
        <end position="25"/>
    </location>
</feature>
<gene>
    <name evidence="2" type="ORF">LNINA_LOCUS12402</name>
</gene>
<dbReference type="EMBL" id="CAVLEF010000225">
    <property type="protein sequence ID" value="CAK1553398.1"/>
    <property type="molecule type" value="Genomic_DNA"/>
</dbReference>
<proteinExistence type="predicted"/>
<keyword evidence="3" id="KW-1185">Reference proteome</keyword>
<dbReference type="Proteomes" id="UP001497472">
    <property type="component" value="Unassembled WGS sequence"/>
</dbReference>
<sequence>MSVVEQSDKSNSGNNNRALNVNNGQCTHTEDISEKRIENIPTPTFAKIAQNPRQLSNLECAKEFAKYFYSVYNNEPARLGVDEAVRASGGGSARVHVPELSLAQIKVALVRLKPKSSVGPDGIPPFLLRDCRLVLTEPCLHVYNLCLEWSHFPDAWKTTRVVPIPKSDGGKTIESYRLELVGDCIVPRTSEATKTTKISSASIKTRRVKKSQLQSVDLETVEDIGIRKIFPKKRKKKKEVLRSDSADIMRGIIEICLRFRL</sequence>